<evidence type="ECO:0000256" key="14">
    <source>
        <dbReference type="PROSITE-ProRule" id="PRU00042"/>
    </source>
</evidence>
<dbReference type="Pfam" id="PF00096">
    <property type="entry name" value="zf-C2H2"/>
    <property type="match status" value="2"/>
</dbReference>
<dbReference type="PANTHER" id="PTHR47428:SF1">
    <property type="entry name" value="REGULATORY PROTEIN MIG1-RELATED"/>
    <property type="match status" value="1"/>
</dbReference>
<evidence type="ECO:0000256" key="15">
    <source>
        <dbReference type="SAM" id="MobiDB-lite"/>
    </source>
</evidence>
<feature type="compositionally biased region" description="Polar residues" evidence="15">
    <location>
        <begin position="162"/>
        <end position="175"/>
    </location>
</feature>
<dbReference type="GO" id="GO:0000433">
    <property type="term" value="P:carbon catabolite repression of transcription from RNA polymerase II promoter by glucose"/>
    <property type="evidence" value="ECO:0007669"/>
    <property type="project" value="TreeGrafter"/>
</dbReference>
<evidence type="ECO:0000256" key="10">
    <source>
        <dbReference type="ARBA" id="ARBA00023242"/>
    </source>
</evidence>
<feature type="region of interest" description="Disordered" evidence="15">
    <location>
        <begin position="126"/>
        <end position="189"/>
    </location>
</feature>
<dbReference type="PANTHER" id="PTHR47428">
    <property type="entry name" value="REGULATORY PROTEIN MIG1-RELATED"/>
    <property type="match status" value="1"/>
</dbReference>
<keyword evidence="6" id="KW-0862">Zinc</keyword>
<comment type="subcellular location">
    <subcellularLocation>
        <location evidence="1">Nucleus</location>
    </subcellularLocation>
</comment>
<feature type="domain" description="C2H2-type" evidence="16">
    <location>
        <begin position="78"/>
        <end position="105"/>
    </location>
</feature>
<evidence type="ECO:0000256" key="8">
    <source>
        <dbReference type="ARBA" id="ARBA00023125"/>
    </source>
</evidence>
<dbReference type="InterPro" id="IPR036236">
    <property type="entry name" value="Znf_C2H2_sf"/>
</dbReference>
<feature type="region of interest" description="Disordered" evidence="15">
    <location>
        <begin position="17"/>
        <end position="78"/>
    </location>
</feature>
<accession>A0A875RY89</accession>
<gene>
    <name evidence="17" type="ORF">FOA43_000875</name>
</gene>
<evidence type="ECO:0000256" key="6">
    <source>
        <dbReference type="ARBA" id="ARBA00022833"/>
    </source>
</evidence>
<proteinExistence type="inferred from homology"/>
<dbReference type="EMBL" id="CP064812">
    <property type="protein sequence ID" value="QPG73563.1"/>
    <property type="molecule type" value="Genomic_DNA"/>
</dbReference>
<organism evidence="17 18">
    <name type="scientific">Eeniella nana</name>
    <name type="common">Yeast</name>
    <name type="synonym">Brettanomyces nanus</name>
    <dbReference type="NCBI Taxonomy" id="13502"/>
    <lineage>
        <taxon>Eukaryota</taxon>
        <taxon>Fungi</taxon>
        <taxon>Dikarya</taxon>
        <taxon>Ascomycota</taxon>
        <taxon>Saccharomycotina</taxon>
        <taxon>Pichiomycetes</taxon>
        <taxon>Pichiales</taxon>
        <taxon>Pichiaceae</taxon>
        <taxon>Brettanomyces</taxon>
    </lineage>
</organism>
<evidence type="ECO:0000256" key="13">
    <source>
        <dbReference type="ARBA" id="ARBA00068528"/>
    </source>
</evidence>
<dbReference type="GO" id="GO:0005634">
    <property type="term" value="C:nucleus"/>
    <property type="evidence" value="ECO:0007669"/>
    <property type="project" value="UniProtKB-SubCell"/>
</dbReference>
<dbReference type="Gene3D" id="3.30.160.60">
    <property type="entry name" value="Classic Zinc Finger"/>
    <property type="match status" value="2"/>
</dbReference>
<keyword evidence="18" id="KW-1185">Reference proteome</keyword>
<dbReference type="SMART" id="SM00355">
    <property type="entry name" value="ZnF_C2H2"/>
    <property type="match status" value="2"/>
</dbReference>
<dbReference type="PROSITE" id="PS50157">
    <property type="entry name" value="ZINC_FINGER_C2H2_2"/>
    <property type="match status" value="2"/>
</dbReference>
<dbReference type="InterPro" id="IPR013087">
    <property type="entry name" value="Znf_C2H2_type"/>
</dbReference>
<name>A0A875RY89_EENNA</name>
<dbReference type="InterPro" id="IPR051007">
    <property type="entry name" value="creA/MIG_C2H2-ZnF"/>
</dbReference>
<comment type="similarity">
    <text evidence="11">Belongs to the creA/MIG C2H2-type zinc-finger protein family.</text>
</comment>
<keyword evidence="10" id="KW-0539">Nucleus</keyword>
<dbReference type="SUPFAM" id="SSF57667">
    <property type="entry name" value="beta-beta-alpha zinc fingers"/>
    <property type="match status" value="1"/>
</dbReference>
<keyword evidence="2" id="KW-0678">Repressor</keyword>
<dbReference type="FunFam" id="3.30.160.60:FF:000152">
    <property type="entry name" value="DNA-binding protein creA"/>
    <property type="match status" value="1"/>
</dbReference>
<dbReference type="GeneID" id="62194276"/>
<keyword evidence="5 14" id="KW-0863">Zinc-finger</keyword>
<evidence type="ECO:0000313" key="18">
    <source>
        <dbReference type="Proteomes" id="UP000662931"/>
    </source>
</evidence>
<feature type="region of interest" description="Disordered" evidence="15">
    <location>
        <begin position="434"/>
        <end position="482"/>
    </location>
</feature>
<dbReference type="GO" id="GO:0000978">
    <property type="term" value="F:RNA polymerase II cis-regulatory region sequence-specific DNA binding"/>
    <property type="evidence" value="ECO:0007669"/>
    <property type="project" value="TreeGrafter"/>
</dbReference>
<feature type="compositionally biased region" description="Polar residues" evidence="15">
    <location>
        <begin position="434"/>
        <end position="467"/>
    </location>
</feature>
<protein>
    <recommendedName>
        <fullName evidence="13">Regulatory protein MIG1</fullName>
    </recommendedName>
</protein>
<dbReference type="FunFam" id="3.30.160.60:FF:000089">
    <property type="entry name" value="DNA-binding protein creA"/>
    <property type="match status" value="1"/>
</dbReference>
<dbReference type="GO" id="GO:0005737">
    <property type="term" value="C:cytoplasm"/>
    <property type="evidence" value="ECO:0007669"/>
    <property type="project" value="TreeGrafter"/>
</dbReference>
<evidence type="ECO:0000256" key="2">
    <source>
        <dbReference type="ARBA" id="ARBA00022491"/>
    </source>
</evidence>
<dbReference type="OrthoDB" id="654211at2759"/>
<keyword evidence="8" id="KW-0238">DNA-binding</keyword>
<keyword evidence="9" id="KW-0804">Transcription</keyword>
<evidence type="ECO:0000313" key="17">
    <source>
        <dbReference type="EMBL" id="QPG73563.1"/>
    </source>
</evidence>
<keyword evidence="4" id="KW-0677">Repeat</keyword>
<reference evidence="17" key="1">
    <citation type="submission" date="2020-10" db="EMBL/GenBank/DDBJ databases">
        <authorList>
            <person name="Roach M.J.R."/>
        </authorList>
    </citation>
    <scope>NUCLEOTIDE SEQUENCE</scope>
    <source>
        <strain evidence="17">CBS 1945</strain>
    </source>
</reference>
<dbReference type="GO" id="GO:0008270">
    <property type="term" value="F:zinc ion binding"/>
    <property type="evidence" value="ECO:0007669"/>
    <property type="project" value="UniProtKB-KW"/>
</dbReference>
<keyword evidence="3" id="KW-0479">Metal-binding</keyword>
<dbReference type="PROSITE" id="PS00028">
    <property type="entry name" value="ZINC_FINGER_C2H2_1"/>
    <property type="match status" value="2"/>
</dbReference>
<feature type="compositionally biased region" description="Basic residues" evidence="15">
    <location>
        <begin position="151"/>
        <end position="161"/>
    </location>
</feature>
<dbReference type="KEGG" id="bnn:FOA43_000875"/>
<evidence type="ECO:0000256" key="5">
    <source>
        <dbReference type="ARBA" id="ARBA00022771"/>
    </source>
</evidence>
<feature type="compositionally biased region" description="Polar residues" evidence="15">
    <location>
        <begin position="17"/>
        <end position="29"/>
    </location>
</feature>
<evidence type="ECO:0000259" key="16">
    <source>
        <dbReference type="PROSITE" id="PS50157"/>
    </source>
</evidence>
<comment type="function">
    <text evidence="12">Involved in glucose repression of glucose metabolism genes.</text>
</comment>
<keyword evidence="7" id="KW-0805">Transcription regulation</keyword>
<evidence type="ECO:0000256" key="11">
    <source>
        <dbReference type="ARBA" id="ARBA00038023"/>
    </source>
</evidence>
<dbReference type="Proteomes" id="UP000662931">
    <property type="component" value="Chromosome 1"/>
</dbReference>
<evidence type="ECO:0000256" key="3">
    <source>
        <dbReference type="ARBA" id="ARBA00022723"/>
    </source>
</evidence>
<evidence type="ECO:0000256" key="9">
    <source>
        <dbReference type="ARBA" id="ARBA00023163"/>
    </source>
</evidence>
<evidence type="ECO:0000256" key="1">
    <source>
        <dbReference type="ARBA" id="ARBA00004123"/>
    </source>
</evidence>
<evidence type="ECO:0000256" key="12">
    <source>
        <dbReference type="ARBA" id="ARBA00056233"/>
    </source>
</evidence>
<feature type="compositionally biased region" description="Low complexity" evidence="15">
    <location>
        <begin position="30"/>
        <end position="39"/>
    </location>
</feature>
<evidence type="ECO:0000256" key="4">
    <source>
        <dbReference type="ARBA" id="ARBA00022737"/>
    </source>
</evidence>
<dbReference type="AlphaFoldDB" id="A0A875RY89"/>
<evidence type="ECO:0000256" key="7">
    <source>
        <dbReference type="ARBA" id="ARBA00023015"/>
    </source>
</evidence>
<feature type="domain" description="C2H2-type" evidence="16">
    <location>
        <begin position="106"/>
        <end position="135"/>
    </location>
</feature>
<sequence length="482" mass="52941">MEGIPLENQTTFRMATNIQNNSVLNDSGNQSPQSSASSPFTKIRIQNPPAGTASSPTLSHKVKPRKKKNTGDDSPRPYKCPLCNKAFHRLEHQTRHIRTHTGEKPHKCNYPGCFKRFSRSDELTRHARIHSNPNSRRRNAAIHKSSSTTKLTRRQQQKRKVQNSTNKLTEMSQGQDEAEEQFKSESDDDEGVVIKAHSVIGSAFKEKRELMQIKPEFLSDTTDSSLNLGMGTRSFVNIDALATAASQELQNLKQQQEVHFEAQRAAAALVSGSSTLALRTGGETGDSTPDIQYVKSLPSLSQYFSRPNTATVPTATAGTATSPTTRLAPLSPISRPMFQQRPVLSAFPSLTMFTPLKAQSTNSLAQLNNTLPGLQYVPSNVSIASIDRSLSNTDLAEYSRSQQQYRPSSPSLVPPISLLRSANSTTNIQNTTFGSQEQVQPQQHTSQTPELTPLQTPSVSPKISPVTSMAPPIVANIQQQQE</sequence>
<dbReference type="RefSeq" id="XP_038777128.1">
    <property type="nucleotide sequence ID" value="XM_038921200.1"/>
</dbReference>